<evidence type="ECO:0000313" key="1">
    <source>
        <dbReference type="EMBL" id="KAE9535652.1"/>
    </source>
</evidence>
<dbReference type="EMBL" id="VYZN01000025">
    <property type="protein sequence ID" value="KAE9535652.1"/>
    <property type="molecule type" value="Genomic_DNA"/>
</dbReference>
<dbReference type="AlphaFoldDB" id="A0A6G0TMC7"/>
<reference evidence="1 2" key="1">
    <citation type="submission" date="2019-08" db="EMBL/GenBank/DDBJ databases">
        <title>The genome of the soybean aphid Biotype 1, its phylome, world population structure and adaptation to the North American continent.</title>
        <authorList>
            <person name="Giordano R."/>
            <person name="Donthu R.K."/>
            <person name="Hernandez A.G."/>
            <person name="Wright C.L."/>
            <person name="Zimin A.V."/>
        </authorList>
    </citation>
    <scope>NUCLEOTIDE SEQUENCE [LARGE SCALE GENOMIC DNA]</scope>
    <source>
        <tissue evidence="1">Whole aphids</tissue>
    </source>
</reference>
<protein>
    <submittedName>
        <fullName evidence="1">Uncharacterized protein</fullName>
    </submittedName>
</protein>
<evidence type="ECO:0000313" key="2">
    <source>
        <dbReference type="Proteomes" id="UP000475862"/>
    </source>
</evidence>
<keyword evidence="2" id="KW-1185">Reference proteome</keyword>
<dbReference type="Proteomes" id="UP000475862">
    <property type="component" value="Unassembled WGS sequence"/>
</dbReference>
<accession>A0A6G0TMC7</accession>
<name>A0A6G0TMC7_APHGL</name>
<gene>
    <name evidence="1" type="ORF">AGLY_007553</name>
</gene>
<comment type="caution">
    <text evidence="1">The sequence shown here is derived from an EMBL/GenBank/DDBJ whole genome shotgun (WGS) entry which is preliminary data.</text>
</comment>
<sequence length="183" mass="20805">MITNQLIENNNNKFIFSSLEIPTLICLDIITIKFIKKKIKMTSFFLTNKHNHNVYFIAYNSSLLLIRIRMIRNSTRSISGQMSPVMIQSNNNTFSCACKDGMVVLGLNYNYSLWLVLGRYCRSPPVPRRKRLASLLGPLNYRNGPFFKVKWLTIPTARPEASGCAVRPSISLACTIAGRILKI</sequence>
<organism evidence="1 2">
    <name type="scientific">Aphis glycines</name>
    <name type="common">Soybean aphid</name>
    <dbReference type="NCBI Taxonomy" id="307491"/>
    <lineage>
        <taxon>Eukaryota</taxon>
        <taxon>Metazoa</taxon>
        <taxon>Ecdysozoa</taxon>
        <taxon>Arthropoda</taxon>
        <taxon>Hexapoda</taxon>
        <taxon>Insecta</taxon>
        <taxon>Pterygota</taxon>
        <taxon>Neoptera</taxon>
        <taxon>Paraneoptera</taxon>
        <taxon>Hemiptera</taxon>
        <taxon>Sternorrhyncha</taxon>
        <taxon>Aphidomorpha</taxon>
        <taxon>Aphidoidea</taxon>
        <taxon>Aphididae</taxon>
        <taxon>Aphidini</taxon>
        <taxon>Aphis</taxon>
        <taxon>Aphis</taxon>
    </lineage>
</organism>
<proteinExistence type="predicted"/>